<reference evidence="2 3" key="2">
    <citation type="journal article" date="2017" name="Int. J. Syst. Evol. Microbiol.">
        <title>Pseudomonas furukawaii sp. nov., a polychlorinated biphenyl-degrading bacterium isolated from biphenyl-contaminated soil in Japan.</title>
        <authorList>
            <person name="Kimura N."/>
            <person name="Watanabe T."/>
            <person name="Suenaga H."/>
            <person name="Fujihara H."/>
            <person name="Futagami T."/>
            <person name="Goto M."/>
            <person name="Hanada S."/>
            <person name="Hirose J."/>
        </authorList>
    </citation>
    <scope>NUCLEOTIDE SEQUENCE [LARGE SCALE GENOMIC DNA]</scope>
    <source>
        <strain evidence="3">DSM 10086 / NBRC 110670 / KF707</strain>
    </source>
</reference>
<protein>
    <submittedName>
        <fullName evidence="2">Uncharacterized protein</fullName>
    </submittedName>
</protein>
<dbReference type="KEGG" id="pfuw:KF707C_5170"/>
<sequence>MAAGTQRAPAHLDAGIDSPSFRPPAPPCGRAFFRLASVIGRMPANLPSRLQFAPP</sequence>
<name>A0AAD1FD63_METFU</name>
<proteinExistence type="predicted"/>
<dbReference type="Proteomes" id="UP000218554">
    <property type="component" value="Chromosome"/>
</dbReference>
<keyword evidence="3" id="KW-1185">Reference proteome</keyword>
<evidence type="ECO:0000313" key="2">
    <source>
        <dbReference type="EMBL" id="BAU72205.1"/>
    </source>
</evidence>
<evidence type="ECO:0000256" key="1">
    <source>
        <dbReference type="SAM" id="MobiDB-lite"/>
    </source>
</evidence>
<evidence type="ECO:0000313" key="3">
    <source>
        <dbReference type="Proteomes" id="UP000218554"/>
    </source>
</evidence>
<reference evidence="3" key="1">
    <citation type="submission" date="2015-05" db="EMBL/GenBank/DDBJ databases">
        <title>Draft genome sequencing of a biphenyl-degrading bacterium, Pseudomonas balearica KF707 (=NBRC110670).</title>
        <authorList>
            <person name="Kimura N."/>
            <person name="Hirose J."/>
            <person name="Watanabe T."/>
            <person name="Suenaga H."/>
            <person name="Fujihara H."/>
            <person name="Noguchi M."/>
            <person name="Hashimoto M."/>
            <person name="Shimodaira J."/>
            <person name="Tsuchikane K."/>
            <person name="Hosoyama A."/>
            <person name="Yamazoe A."/>
            <person name="Fujita N."/>
            <person name="Furukawa K."/>
        </authorList>
    </citation>
    <scope>NUCLEOTIDE SEQUENCE [LARGE SCALE GENOMIC DNA]</scope>
    <source>
        <strain evidence="3">DSM 10086 / NBRC 110670 / KF707</strain>
    </source>
</reference>
<accession>A0AAD1FD63</accession>
<dbReference type="AlphaFoldDB" id="A0AAD1FD63"/>
<dbReference type="EMBL" id="AP014862">
    <property type="protein sequence ID" value="BAU72205.1"/>
    <property type="molecule type" value="Genomic_DNA"/>
</dbReference>
<gene>
    <name evidence="2" type="ORF">KF707C_5170</name>
</gene>
<feature type="region of interest" description="Disordered" evidence="1">
    <location>
        <begin position="1"/>
        <end position="23"/>
    </location>
</feature>
<organism evidence="2 3">
    <name type="scientific">Metapseudomonas furukawaii</name>
    <name type="common">Pseudomonas furukawaii</name>
    <dbReference type="NCBI Taxonomy" id="1149133"/>
    <lineage>
        <taxon>Bacteria</taxon>
        <taxon>Pseudomonadati</taxon>
        <taxon>Pseudomonadota</taxon>
        <taxon>Gammaproteobacteria</taxon>
        <taxon>Pseudomonadales</taxon>
        <taxon>Pseudomonadaceae</taxon>
        <taxon>Metapseudomonas</taxon>
    </lineage>
</organism>